<dbReference type="PROSITE" id="PS50015">
    <property type="entry name" value="SAP_B"/>
    <property type="match status" value="1"/>
</dbReference>
<accession>A0A131Y490</accession>
<dbReference type="GO" id="GO:0005764">
    <property type="term" value="C:lysosome"/>
    <property type="evidence" value="ECO:0007669"/>
    <property type="project" value="TreeGrafter"/>
</dbReference>
<feature type="disulfide bond" evidence="13">
    <location>
        <begin position="201"/>
        <end position="225"/>
    </location>
</feature>
<feature type="disulfide bond" evidence="13">
    <location>
        <begin position="64"/>
        <end position="140"/>
    </location>
</feature>
<dbReference type="GO" id="GO:0046872">
    <property type="term" value="F:metal ion binding"/>
    <property type="evidence" value="ECO:0007669"/>
    <property type="project" value="UniProtKB-KW"/>
</dbReference>
<dbReference type="EMBL" id="GEFM01002606">
    <property type="protein sequence ID" value="JAP73190.1"/>
    <property type="molecule type" value="mRNA"/>
</dbReference>
<evidence type="ECO:0000256" key="7">
    <source>
        <dbReference type="ARBA" id="ARBA00022833"/>
    </source>
</evidence>
<comment type="catalytic activity">
    <reaction evidence="11">
        <text>a sphingomyelin + H2O = phosphocholine + an N-acylsphing-4-enine + H(+)</text>
        <dbReference type="Rhea" id="RHEA:19253"/>
        <dbReference type="ChEBI" id="CHEBI:15377"/>
        <dbReference type="ChEBI" id="CHEBI:15378"/>
        <dbReference type="ChEBI" id="CHEBI:17636"/>
        <dbReference type="ChEBI" id="CHEBI:52639"/>
        <dbReference type="ChEBI" id="CHEBI:295975"/>
        <dbReference type="EC" id="3.1.4.12"/>
    </reaction>
    <physiologicalReaction direction="left-to-right" evidence="11">
        <dbReference type="Rhea" id="RHEA:19254"/>
    </physiologicalReaction>
</comment>
<protein>
    <submittedName>
        <fullName evidence="16">Putative acid sphingomyelinase and phm5 phosphate metabolism protein</fullName>
    </submittedName>
</protein>
<comment type="cofactor">
    <cofactor evidence="12">
        <name>Zn(2+)</name>
        <dbReference type="ChEBI" id="CHEBI:29105"/>
    </cofactor>
    <text evidence="12">Binds 2 Zn(2+) ions per subunit.</text>
</comment>
<name>A0A131Y490_IXORI</name>
<dbReference type="InterPro" id="IPR045473">
    <property type="entry name" value="ASM_C"/>
</dbReference>
<dbReference type="AlphaFoldDB" id="A0A131Y490"/>
<dbReference type="CDD" id="cd00842">
    <property type="entry name" value="MPP_ASMase"/>
    <property type="match status" value="1"/>
</dbReference>
<feature type="disulfide bond" evidence="13">
    <location>
        <begin position="95"/>
        <end position="106"/>
    </location>
</feature>
<keyword evidence="10" id="KW-0326">Glycosidase</keyword>
<reference evidence="16" key="1">
    <citation type="submission" date="2016-02" db="EMBL/GenBank/DDBJ databases">
        <title>RNAseq analyses of the midgut from blood- or serum-fed Ixodes ricinus ticks.</title>
        <authorList>
            <person name="Perner J."/>
            <person name="Provaznik J."/>
            <person name="Schrenkova J."/>
            <person name="Urbanova V."/>
            <person name="Ribeiro J.M."/>
            <person name="Kopacek P."/>
        </authorList>
    </citation>
    <scope>NUCLEOTIDE SEQUENCE</scope>
    <source>
        <tissue evidence="16">Gut</tissue>
    </source>
</reference>
<dbReference type="GO" id="GO:0016798">
    <property type="term" value="F:hydrolase activity, acting on glycosyl bonds"/>
    <property type="evidence" value="ECO:0007669"/>
    <property type="project" value="UniProtKB-KW"/>
</dbReference>
<feature type="binding site" evidence="12">
    <location>
        <position position="253"/>
    </location>
    <ligand>
        <name>Zn(2+)</name>
        <dbReference type="ChEBI" id="CHEBI:29105"/>
        <label>1</label>
    </ligand>
</feature>
<dbReference type="GO" id="GO:0061750">
    <property type="term" value="F:acid sphingomyelin phosphodiesterase activity"/>
    <property type="evidence" value="ECO:0007669"/>
    <property type="project" value="TreeGrafter"/>
</dbReference>
<dbReference type="Gene3D" id="3.60.21.10">
    <property type="match status" value="1"/>
</dbReference>
<comment type="similarity">
    <text evidence="2">Belongs to the acid sphingomyelinase family.</text>
</comment>
<proteinExistence type="evidence at transcript level"/>
<evidence type="ECO:0000256" key="4">
    <source>
        <dbReference type="ARBA" id="ARBA00022723"/>
    </source>
</evidence>
<keyword evidence="7 12" id="KW-0862">Zinc</keyword>
<feature type="signal peptide" evidence="14">
    <location>
        <begin position="1"/>
        <end position="19"/>
    </location>
</feature>
<dbReference type="Pfam" id="PF19272">
    <property type="entry name" value="ASMase_C"/>
    <property type="match status" value="1"/>
</dbReference>
<feature type="binding site" evidence="12">
    <location>
        <position position="402"/>
    </location>
    <ligand>
        <name>Zn(2+)</name>
        <dbReference type="ChEBI" id="CHEBI:29105"/>
        <label>2</label>
    </ligand>
</feature>
<dbReference type="PANTHER" id="PTHR10340">
    <property type="entry name" value="SPHINGOMYELIN PHOSPHODIESTERASE"/>
    <property type="match status" value="1"/>
</dbReference>
<dbReference type="GO" id="GO:0046513">
    <property type="term" value="P:ceramide biosynthetic process"/>
    <property type="evidence" value="ECO:0007669"/>
    <property type="project" value="UniProtKB-ARBA"/>
</dbReference>
<dbReference type="InterPro" id="IPR011160">
    <property type="entry name" value="Sphingomy_PDE"/>
</dbReference>
<organism evidence="16">
    <name type="scientific">Ixodes ricinus</name>
    <name type="common">Common tick</name>
    <name type="synonym">Acarus ricinus</name>
    <dbReference type="NCBI Taxonomy" id="34613"/>
    <lineage>
        <taxon>Eukaryota</taxon>
        <taxon>Metazoa</taxon>
        <taxon>Ecdysozoa</taxon>
        <taxon>Arthropoda</taxon>
        <taxon>Chelicerata</taxon>
        <taxon>Arachnida</taxon>
        <taxon>Acari</taxon>
        <taxon>Parasitiformes</taxon>
        <taxon>Ixodida</taxon>
        <taxon>Ixodoidea</taxon>
        <taxon>Ixodidae</taxon>
        <taxon>Ixodinae</taxon>
        <taxon>Ixodes</taxon>
    </lineage>
</organism>
<feature type="binding site" evidence="12">
    <location>
        <position position="253"/>
    </location>
    <ligand>
        <name>Zn(2+)</name>
        <dbReference type="ChEBI" id="CHEBI:29105"/>
        <label>2</label>
    </ligand>
</feature>
<dbReference type="GO" id="GO:0006685">
    <property type="term" value="P:sphingomyelin catabolic process"/>
    <property type="evidence" value="ECO:0007669"/>
    <property type="project" value="InterPro"/>
</dbReference>
<keyword evidence="6" id="KW-0378">Hydrolase</keyword>
<evidence type="ECO:0000256" key="14">
    <source>
        <dbReference type="SAM" id="SignalP"/>
    </source>
</evidence>
<evidence type="ECO:0000256" key="10">
    <source>
        <dbReference type="ARBA" id="ARBA00023295"/>
    </source>
</evidence>
<feature type="binding site" evidence="12">
    <location>
        <position position="438"/>
    </location>
    <ligand>
        <name>Zn(2+)</name>
        <dbReference type="ChEBI" id="CHEBI:29105"/>
        <label>1</label>
    </ligand>
</feature>
<dbReference type="InterPro" id="IPR041805">
    <property type="entry name" value="ASMase/PPN1_MPP"/>
</dbReference>
<evidence type="ECO:0000256" key="13">
    <source>
        <dbReference type="PIRSR" id="PIRSR000948-2"/>
    </source>
</evidence>
<feature type="disulfide bond" evidence="13">
    <location>
        <begin position="362"/>
        <end position="410"/>
    </location>
</feature>
<feature type="non-terminal residue" evidence="16">
    <location>
        <position position="585"/>
    </location>
</feature>
<feature type="binding site" evidence="12">
    <location>
        <position position="180"/>
    </location>
    <ligand>
        <name>Zn(2+)</name>
        <dbReference type="ChEBI" id="CHEBI:29105"/>
        <label>1</label>
    </ligand>
</feature>
<evidence type="ECO:0000256" key="11">
    <source>
        <dbReference type="ARBA" id="ARBA00047268"/>
    </source>
</evidence>
<feature type="disulfide bond" evidence="13">
    <location>
        <begin position="67"/>
        <end position="132"/>
    </location>
</feature>
<dbReference type="InterPro" id="IPR029052">
    <property type="entry name" value="Metallo-depent_PP-like"/>
</dbReference>
<evidence type="ECO:0000256" key="1">
    <source>
        <dbReference type="ARBA" id="ARBA00004613"/>
    </source>
</evidence>
<feature type="chain" id="PRO_5007284211" evidence="14">
    <location>
        <begin position="20"/>
        <end position="585"/>
    </location>
</feature>
<evidence type="ECO:0000256" key="6">
    <source>
        <dbReference type="ARBA" id="ARBA00022801"/>
    </source>
</evidence>
<keyword evidence="8 13" id="KW-1015">Disulfide bond</keyword>
<evidence type="ECO:0000256" key="9">
    <source>
        <dbReference type="ARBA" id="ARBA00023180"/>
    </source>
</evidence>
<dbReference type="InterPro" id="IPR007856">
    <property type="entry name" value="SapB_1"/>
</dbReference>
<evidence type="ECO:0000256" key="3">
    <source>
        <dbReference type="ARBA" id="ARBA00022525"/>
    </source>
</evidence>
<dbReference type="SUPFAM" id="SSF56300">
    <property type="entry name" value="Metallo-dependent phosphatases"/>
    <property type="match status" value="1"/>
</dbReference>
<dbReference type="Gene3D" id="1.10.225.10">
    <property type="entry name" value="Saposin-like"/>
    <property type="match status" value="1"/>
</dbReference>
<feature type="disulfide bond" evidence="13">
    <location>
        <begin position="564"/>
        <end position="568"/>
    </location>
</feature>
<feature type="binding site" evidence="12">
    <location>
        <position position="182"/>
    </location>
    <ligand>
        <name>Zn(2+)</name>
        <dbReference type="ChEBI" id="CHEBI:29105"/>
        <label>1</label>
    </ligand>
</feature>
<keyword evidence="5 14" id="KW-0732">Signal</keyword>
<dbReference type="InterPro" id="IPR004843">
    <property type="entry name" value="Calcineurin-like_PHP"/>
</dbReference>
<dbReference type="InterPro" id="IPR011001">
    <property type="entry name" value="Saposin-like"/>
</dbReference>
<evidence type="ECO:0000256" key="2">
    <source>
        <dbReference type="ARBA" id="ARBA00008234"/>
    </source>
</evidence>
<evidence type="ECO:0000256" key="12">
    <source>
        <dbReference type="PIRSR" id="PIRSR000948-1"/>
    </source>
</evidence>
<dbReference type="SUPFAM" id="SSF47862">
    <property type="entry name" value="Saposin"/>
    <property type="match status" value="1"/>
</dbReference>
<dbReference type="PIRSF" id="PIRSF000948">
    <property type="entry name" value="Sphingomy_PDE"/>
    <property type="match status" value="1"/>
</dbReference>
<evidence type="ECO:0000313" key="16">
    <source>
        <dbReference type="EMBL" id="JAP73190.1"/>
    </source>
</evidence>
<keyword evidence="9" id="KW-0325">Glycoprotein</keyword>
<evidence type="ECO:0000259" key="15">
    <source>
        <dbReference type="PROSITE" id="PS50015"/>
    </source>
</evidence>
<comment type="subcellular location">
    <subcellularLocation>
        <location evidence="1">Secreted</location>
    </subcellularLocation>
</comment>
<dbReference type="FunFam" id="3.60.21.10:FF:000294">
    <property type="entry name" value="Acid sphingomyelinase, putative"/>
    <property type="match status" value="1"/>
</dbReference>
<evidence type="ECO:0000256" key="8">
    <source>
        <dbReference type="ARBA" id="ARBA00023157"/>
    </source>
</evidence>
<sequence>MRVSVFLLALCLPAALLLPAKHPRGPNVHREFWRQKLHVIATFFRRLGSEATMIASSNHFMPYCGACKLATSVVQQYIKQDKSEEEMVSFLRTACKMFSITTPRVCDGIISHFKEEFFFVLKHTKMDSTQICGTVFPDECEGHAAVNWTVPLPPQRRPRPDPVPVPSSGAPTLRVLHLSDTHVDMGYEEGSLANCEEPLCCHANDGRPKGPEHVAAGHWGYFKHCDIPPRTFESMLKYIRDSQKIDYVIWTGDIVAHDIWNTSRESNLAVIDYTTKTLAKYLDPSGVPVFPALGNHEGEPVDSFPLPDVKGNMSISWLYDALVEQWSHWLPESTAITLKRGGFYATKAFPGLKIVSLNMNYCNSLNWWLLLNSTDPADELLWLVEQLQESEIQGEKVHIIGHIPPGIGDCLQVWSENYHRIISRFEDTVRGQFFGHTHMDELELFYDPTDAKRAMGVAYLAPSVTTFNSGHPAFRVYTIDGNYPNSTWTVLDHETYIMNLTEANASPEAQPVWKAEYSAKSAYGMSSLQPQEWDRVLGKMQDDDLLFDRFYRYYSKQNPLEEPCNTACRTKVLCEQRTARSSDLR</sequence>
<feature type="domain" description="Saposin B-type" evidence="15">
    <location>
        <begin position="60"/>
        <end position="144"/>
    </location>
</feature>
<feature type="binding site" evidence="12">
    <location>
        <position position="436"/>
    </location>
    <ligand>
        <name>Zn(2+)</name>
        <dbReference type="ChEBI" id="CHEBI:29105"/>
        <label>2</label>
    </ligand>
</feature>
<dbReference type="GO" id="GO:0016020">
    <property type="term" value="C:membrane"/>
    <property type="evidence" value="ECO:0007669"/>
    <property type="project" value="GOC"/>
</dbReference>
<dbReference type="GO" id="GO:0005615">
    <property type="term" value="C:extracellular space"/>
    <property type="evidence" value="ECO:0007669"/>
    <property type="project" value="TreeGrafter"/>
</dbReference>
<keyword evidence="4 12" id="KW-0479">Metal-binding</keyword>
<dbReference type="SMART" id="SM00741">
    <property type="entry name" value="SapB"/>
    <property type="match status" value="1"/>
</dbReference>
<dbReference type="InterPro" id="IPR008139">
    <property type="entry name" value="SaposinB_dom"/>
</dbReference>
<dbReference type="Pfam" id="PF05184">
    <property type="entry name" value="SapB_1"/>
    <property type="match status" value="1"/>
</dbReference>
<dbReference type="PANTHER" id="PTHR10340:SF34">
    <property type="entry name" value="SPHINGOMYELIN PHOSPHODIESTERASE"/>
    <property type="match status" value="1"/>
</dbReference>
<keyword evidence="3" id="KW-0964">Secreted</keyword>
<dbReference type="Pfam" id="PF00149">
    <property type="entry name" value="Metallophos"/>
    <property type="match status" value="1"/>
</dbReference>
<feature type="disulfide bond" evidence="13">
    <location>
        <begin position="195"/>
        <end position="200"/>
    </location>
</feature>
<feature type="binding site" evidence="12">
    <location>
        <position position="295"/>
    </location>
    <ligand>
        <name>Zn(2+)</name>
        <dbReference type="ChEBI" id="CHEBI:29105"/>
        <label>2</label>
    </ligand>
</feature>
<evidence type="ECO:0000256" key="5">
    <source>
        <dbReference type="ARBA" id="ARBA00022729"/>
    </source>
</evidence>